<evidence type="ECO:0000313" key="2">
    <source>
        <dbReference type="EMBL" id="QED29762.1"/>
    </source>
</evidence>
<evidence type="ECO:0000313" key="3">
    <source>
        <dbReference type="Proteomes" id="UP000321595"/>
    </source>
</evidence>
<feature type="domain" description="EfeO-type cupredoxin-like" evidence="1">
    <location>
        <begin position="61"/>
        <end position="145"/>
    </location>
</feature>
<evidence type="ECO:0000259" key="1">
    <source>
        <dbReference type="Pfam" id="PF13473"/>
    </source>
</evidence>
<reference evidence="2 3" key="1">
    <citation type="submission" date="2019-08" db="EMBL/GenBank/DDBJ databases">
        <authorList>
            <person name="Liang Q."/>
        </authorList>
    </citation>
    <scope>NUCLEOTIDE SEQUENCE [LARGE SCALE GENOMIC DNA]</scope>
    <source>
        <strain evidence="2 3">V1718</strain>
    </source>
</reference>
<protein>
    <recommendedName>
        <fullName evidence="1">EfeO-type cupredoxin-like domain-containing protein</fullName>
    </recommendedName>
</protein>
<accession>A0A5B8XUZ7</accession>
<keyword evidence="3" id="KW-1185">Reference proteome</keyword>
<sequence length="146" mass="15903">MRVDKCVICYMLRPVVYLCSSTFLRRISMMKNLALGLILVAATFSVACGGSDPAPDDQQTQAAPESKTVNMFGYKFNPNTLTIPAGTTVVFNNKDPENHNVNIAALNLDEIVEPGQSFSYTFTTSGEFAVTNRLVSNPMTATIIVQ</sequence>
<dbReference type="Gene3D" id="2.60.40.420">
    <property type="entry name" value="Cupredoxins - blue copper proteins"/>
    <property type="match status" value="1"/>
</dbReference>
<dbReference type="KEGG" id="bbae:FRD01_21515"/>
<name>A0A5B8XUZ7_9DELT</name>
<dbReference type="AlphaFoldDB" id="A0A5B8XUZ7"/>
<dbReference type="SUPFAM" id="SSF49503">
    <property type="entry name" value="Cupredoxins"/>
    <property type="match status" value="1"/>
</dbReference>
<dbReference type="InterPro" id="IPR028096">
    <property type="entry name" value="EfeO_Cupredoxin"/>
</dbReference>
<dbReference type="EMBL" id="CP042467">
    <property type="protein sequence ID" value="QED29762.1"/>
    <property type="molecule type" value="Genomic_DNA"/>
</dbReference>
<proteinExistence type="predicted"/>
<dbReference type="InterPro" id="IPR008972">
    <property type="entry name" value="Cupredoxin"/>
</dbReference>
<gene>
    <name evidence="2" type="ORF">FRD01_21515</name>
</gene>
<dbReference type="Pfam" id="PF13473">
    <property type="entry name" value="Cupredoxin_1"/>
    <property type="match status" value="1"/>
</dbReference>
<dbReference type="Proteomes" id="UP000321595">
    <property type="component" value="Chromosome"/>
</dbReference>
<organism evidence="2 3">
    <name type="scientific">Microvenator marinus</name>
    <dbReference type="NCBI Taxonomy" id="2600177"/>
    <lineage>
        <taxon>Bacteria</taxon>
        <taxon>Deltaproteobacteria</taxon>
        <taxon>Bradymonadales</taxon>
        <taxon>Microvenatoraceae</taxon>
        <taxon>Microvenator</taxon>
    </lineage>
</organism>
<dbReference type="OrthoDB" id="9772097at2"/>